<dbReference type="Proteomes" id="UP000583929">
    <property type="component" value="Unassembled WGS sequence"/>
</dbReference>
<evidence type="ECO:0000259" key="2">
    <source>
        <dbReference type="Pfam" id="PF01105"/>
    </source>
</evidence>
<feature type="region of interest" description="Disordered" evidence="1">
    <location>
        <begin position="31"/>
        <end position="74"/>
    </location>
</feature>
<dbReference type="InterPro" id="IPR009038">
    <property type="entry name" value="GOLD_dom"/>
</dbReference>
<gene>
    <name evidence="3" type="ORF">G4B88_024495</name>
</gene>
<proteinExistence type="predicted"/>
<organism evidence="3 4">
    <name type="scientific">Cannabis sativa</name>
    <name type="common">Hemp</name>
    <name type="synonym">Marijuana</name>
    <dbReference type="NCBI Taxonomy" id="3483"/>
    <lineage>
        <taxon>Eukaryota</taxon>
        <taxon>Viridiplantae</taxon>
        <taxon>Streptophyta</taxon>
        <taxon>Embryophyta</taxon>
        <taxon>Tracheophyta</taxon>
        <taxon>Spermatophyta</taxon>
        <taxon>Magnoliopsida</taxon>
        <taxon>eudicotyledons</taxon>
        <taxon>Gunneridae</taxon>
        <taxon>Pentapetalae</taxon>
        <taxon>rosids</taxon>
        <taxon>fabids</taxon>
        <taxon>Rosales</taxon>
        <taxon>Cannabaceae</taxon>
        <taxon>Cannabis</taxon>
    </lineage>
</organism>
<feature type="domain" description="GOLD" evidence="2">
    <location>
        <begin position="92"/>
        <end position="199"/>
    </location>
</feature>
<dbReference type="Pfam" id="PF01105">
    <property type="entry name" value="EMP24_GP25L"/>
    <property type="match status" value="1"/>
</dbReference>
<protein>
    <recommendedName>
        <fullName evidence="2">GOLD domain-containing protein</fullName>
    </recommendedName>
</protein>
<dbReference type="EMBL" id="JAATIQ010000723">
    <property type="protein sequence ID" value="KAF4348171.1"/>
    <property type="molecule type" value="Genomic_DNA"/>
</dbReference>
<evidence type="ECO:0000313" key="4">
    <source>
        <dbReference type="Proteomes" id="UP000583929"/>
    </source>
</evidence>
<comment type="caution">
    <text evidence="3">The sequence shown here is derived from an EMBL/GenBank/DDBJ whole genome shotgun (WGS) entry which is preliminary data.</text>
</comment>
<keyword evidence="4" id="KW-1185">Reference proteome</keyword>
<reference evidence="3 4" key="1">
    <citation type="journal article" date="2020" name="bioRxiv">
        <title>Sequence and annotation of 42 cannabis genomes reveals extensive copy number variation in cannabinoid synthesis and pathogen resistance genes.</title>
        <authorList>
            <person name="Mckernan K.J."/>
            <person name="Helbert Y."/>
            <person name="Kane L.T."/>
            <person name="Ebling H."/>
            <person name="Zhang L."/>
            <person name="Liu B."/>
            <person name="Eaton Z."/>
            <person name="Mclaughlin S."/>
            <person name="Kingan S."/>
            <person name="Baybayan P."/>
            <person name="Concepcion G."/>
            <person name="Jordan M."/>
            <person name="Riva A."/>
            <person name="Barbazuk W."/>
            <person name="Harkins T."/>
        </authorList>
    </citation>
    <scope>NUCLEOTIDE SEQUENCE [LARGE SCALE GENOMIC DNA]</scope>
    <source>
        <strain evidence="4">cv. Jamaican Lion 4</strain>
        <tissue evidence="3">Leaf</tissue>
    </source>
</reference>
<feature type="non-terminal residue" evidence="3">
    <location>
        <position position="205"/>
    </location>
</feature>
<name>A0A7J6DPZ6_CANSA</name>
<feature type="compositionally biased region" description="Low complexity" evidence="1">
    <location>
        <begin position="63"/>
        <end position="74"/>
    </location>
</feature>
<evidence type="ECO:0000256" key="1">
    <source>
        <dbReference type="SAM" id="MobiDB-lite"/>
    </source>
</evidence>
<dbReference type="AlphaFoldDB" id="A0A7J6DPZ6"/>
<accession>A0A7J6DPZ6</accession>
<evidence type="ECO:0000313" key="3">
    <source>
        <dbReference type="EMBL" id="KAF4348171.1"/>
    </source>
</evidence>
<sequence length="205" mass="23220">KIPNITSKFHFAKTHLAALFSLSLSLRPNPKPHEWRSKLAPNPAARPVPSSLSSSHRRNTPPQSQLSSRSRSLLRSSQARPLTLSFLLRPSSHKITLYIQVTSQYGNSYHHAEHITLGQFVFVAAEAGDYMAFFFAPDHNPQITFSVDFDWKTSVVAKDWSNVAMKGSVDVRCCVKKLRTTFGSCKETVKHYRKRPRKELNRGQS</sequence>